<keyword evidence="2" id="KW-1185">Reference proteome</keyword>
<dbReference type="EMBL" id="AMZN01000033">
    <property type="protein sequence ID" value="ELR71701.1"/>
    <property type="molecule type" value="Genomic_DNA"/>
</dbReference>
<protein>
    <submittedName>
        <fullName evidence="1">Uncharacterized protein</fullName>
    </submittedName>
</protein>
<comment type="caution">
    <text evidence="1">The sequence shown here is derived from an EMBL/GenBank/DDBJ whole genome shotgun (WGS) entry which is preliminary data.</text>
</comment>
<proteinExistence type="predicted"/>
<organism evidence="1 2">
    <name type="scientific">Fulvivirga imtechensis AK7</name>
    <dbReference type="NCBI Taxonomy" id="1237149"/>
    <lineage>
        <taxon>Bacteria</taxon>
        <taxon>Pseudomonadati</taxon>
        <taxon>Bacteroidota</taxon>
        <taxon>Cytophagia</taxon>
        <taxon>Cytophagales</taxon>
        <taxon>Fulvivirgaceae</taxon>
        <taxon>Fulvivirga</taxon>
    </lineage>
</organism>
<dbReference type="AlphaFoldDB" id="L8JRW5"/>
<dbReference type="Proteomes" id="UP000011135">
    <property type="component" value="Unassembled WGS sequence"/>
</dbReference>
<sequence>MSRRVEWNPDHKNADDQQNAFIDKYLSWPPTKKWAYLMELSKQGLKQINAKGPRRIEWK</sequence>
<evidence type="ECO:0000313" key="1">
    <source>
        <dbReference type="EMBL" id="ELR71701.1"/>
    </source>
</evidence>
<accession>L8JRW5</accession>
<evidence type="ECO:0000313" key="2">
    <source>
        <dbReference type="Proteomes" id="UP000011135"/>
    </source>
</evidence>
<gene>
    <name evidence="1" type="ORF">C900_02286</name>
</gene>
<name>L8JRW5_9BACT</name>
<reference evidence="1 2" key="1">
    <citation type="submission" date="2012-12" db="EMBL/GenBank/DDBJ databases">
        <title>Genome assembly of Fulvivirga imtechensis AK7.</title>
        <authorList>
            <person name="Nupur N."/>
            <person name="Khatri I."/>
            <person name="Kumar R."/>
            <person name="Subramanian S."/>
            <person name="Pinnaka A."/>
        </authorList>
    </citation>
    <scope>NUCLEOTIDE SEQUENCE [LARGE SCALE GENOMIC DNA]</scope>
    <source>
        <strain evidence="1 2">AK7</strain>
    </source>
</reference>